<accession>A0A327QB26</accession>
<dbReference type="Pfam" id="PF00188">
    <property type="entry name" value="CAP"/>
    <property type="match status" value="1"/>
</dbReference>
<dbReference type="CDD" id="cd05379">
    <property type="entry name" value="CAP_bacterial"/>
    <property type="match status" value="1"/>
</dbReference>
<dbReference type="PROSITE" id="PS51257">
    <property type="entry name" value="PROKAR_LIPOPROTEIN"/>
    <property type="match status" value="1"/>
</dbReference>
<organism evidence="2 3">
    <name type="scientific">Chitinophaga skermanii</name>
    <dbReference type="NCBI Taxonomy" id="331697"/>
    <lineage>
        <taxon>Bacteria</taxon>
        <taxon>Pseudomonadati</taxon>
        <taxon>Bacteroidota</taxon>
        <taxon>Chitinophagia</taxon>
        <taxon>Chitinophagales</taxon>
        <taxon>Chitinophagaceae</taxon>
        <taxon>Chitinophaga</taxon>
    </lineage>
</organism>
<feature type="domain" description="SCP" evidence="1">
    <location>
        <begin position="57"/>
        <end position="167"/>
    </location>
</feature>
<dbReference type="Gene3D" id="3.40.33.10">
    <property type="entry name" value="CAP"/>
    <property type="match status" value="1"/>
</dbReference>
<dbReference type="SUPFAM" id="SSF55797">
    <property type="entry name" value="PR-1-like"/>
    <property type="match status" value="1"/>
</dbReference>
<sequence length="185" mass="20657">MRGYSPNMVLMVIVILLSVIGCSKGDLTETIPPTINPTDTTVANMNNTANQTVLVQLVNAVRAKGCNCGDLYMPPVAPIKWNRTLEKVAWIKSKDMLDNNYFAHRSPDGIEADDIINRMGYKWHMYGENLAVGTLNEEQLVQSWLNSPSHCMTIMNPAYTEMGVAQANYFWSQIMAEPQANNTAR</sequence>
<comment type="caution">
    <text evidence="2">The sequence shown here is derived from an EMBL/GenBank/DDBJ whole genome shotgun (WGS) entry which is preliminary data.</text>
</comment>
<dbReference type="PANTHER" id="PTHR31157:SF1">
    <property type="entry name" value="SCP DOMAIN-CONTAINING PROTEIN"/>
    <property type="match status" value="1"/>
</dbReference>
<gene>
    <name evidence="2" type="ORF">LX64_03706</name>
</gene>
<dbReference type="EMBL" id="QLLL01000007">
    <property type="protein sequence ID" value="RAJ01491.1"/>
    <property type="molecule type" value="Genomic_DNA"/>
</dbReference>
<dbReference type="RefSeq" id="WP_111599133.1">
    <property type="nucleotide sequence ID" value="NZ_QLLL01000007.1"/>
</dbReference>
<dbReference type="OrthoDB" id="982527at2"/>
<evidence type="ECO:0000313" key="2">
    <source>
        <dbReference type="EMBL" id="RAJ01491.1"/>
    </source>
</evidence>
<evidence type="ECO:0000259" key="1">
    <source>
        <dbReference type="Pfam" id="PF00188"/>
    </source>
</evidence>
<dbReference type="InterPro" id="IPR014044">
    <property type="entry name" value="CAP_dom"/>
</dbReference>
<reference evidence="2 3" key="1">
    <citation type="submission" date="2018-06" db="EMBL/GenBank/DDBJ databases">
        <title>Genomic Encyclopedia of Archaeal and Bacterial Type Strains, Phase II (KMG-II): from individual species to whole genera.</title>
        <authorList>
            <person name="Goeker M."/>
        </authorList>
    </citation>
    <scope>NUCLEOTIDE SEQUENCE [LARGE SCALE GENOMIC DNA]</scope>
    <source>
        <strain evidence="2 3">DSM 23857</strain>
    </source>
</reference>
<evidence type="ECO:0000313" key="3">
    <source>
        <dbReference type="Proteomes" id="UP000249547"/>
    </source>
</evidence>
<keyword evidence="3" id="KW-1185">Reference proteome</keyword>
<dbReference type="PANTHER" id="PTHR31157">
    <property type="entry name" value="SCP DOMAIN-CONTAINING PROTEIN"/>
    <property type="match status" value="1"/>
</dbReference>
<dbReference type="Proteomes" id="UP000249547">
    <property type="component" value="Unassembled WGS sequence"/>
</dbReference>
<dbReference type="AlphaFoldDB" id="A0A327QB26"/>
<name>A0A327QB26_9BACT</name>
<protein>
    <submittedName>
        <fullName evidence="2">Cysteine-rich secretory protein family protein</fullName>
    </submittedName>
</protein>
<dbReference type="InterPro" id="IPR035940">
    <property type="entry name" value="CAP_sf"/>
</dbReference>
<proteinExistence type="predicted"/>